<dbReference type="RefSeq" id="WP_023927880.1">
    <property type="nucleotide sequence ID" value="NZ_KI669454.1"/>
</dbReference>
<dbReference type="eggNOG" id="COG4625">
    <property type="taxonomic scope" value="Bacteria"/>
</dbReference>
<dbReference type="SUPFAM" id="SSF103515">
    <property type="entry name" value="Autotransporter"/>
    <property type="match status" value="1"/>
</dbReference>
<gene>
    <name evidence="2" type="ORF">HMPREF2086_01157</name>
</gene>
<dbReference type="SMART" id="SM00869">
    <property type="entry name" value="Autotransporter"/>
    <property type="match status" value="1"/>
</dbReference>
<evidence type="ECO:0000259" key="1">
    <source>
        <dbReference type="PROSITE" id="PS51208"/>
    </source>
</evidence>
<dbReference type="PATRIC" id="fig|1357400.3.peg.1569"/>
<organism evidence="2 3">
    <name type="scientific">Helicobacter macacae MIT 99-5501</name>
    <dbReference type="NCBI Taxonomy" id="1357400"/>
    <lineage>
        <taxon>Bacteria</taxon>
        <taxon>Pseudomonadati</taxon>
        <taxon>Campylobacterota</taxon>
        <taxon>Epsilonproteobacteria</taxon>
        <taxon>Campylobacterales</taxon>
        <taxon>Helicobacteraceae</taxon>
        <taxon>Helicobacter</taxon>
    </lineage>
</organism>
<dbReference type="Proteomes" id="UP000018731">
    <property type="component" value="Unassembled WGS sequence"/>
</dbReference>
<keyword evidence="3" id="KW-1185">Reference proteome</keyword>
<evidence type="ECO:0000313" key="3">
    <source>
        <dbReference type="Proteomes" id="UP000018731"/>
    </source>
</evidence>
<dbReference type="AlphaFoldDB" id="V8C8L5"/>
<dbReference type="HOGENOM" id="CLU_879056_0_0_7"/>
<reference evidence="2 3" key="1">
    <citation type="journal article" date="2014" name="Genome Announc.">
        <title>Draft genome sequences of six enterohepatic helicobacter species isolated from humans and one from rhesus macaques.</title>
        <authorList>
            <person name="Shen Z."/>
            <person name="Sheh A."/>
            <person name="Young S.K."/>
            <person name="Abouelliel A."/>
            <person name="Ward D.V."/>
            <person name="Earl A.M."/>
            <person name="Fox J.G."/>
        </authorList>
    </citation>
    <scope>NUCLEOTIDE SEQUENCE [LARGE SCALE GENOMIC DNA]</scope>
    <source>
        <strain evidence="2 3">MIT 99-5501</strain>
    </source>
</reference>
<name>V8C8L5_9HELI</name>
<dbReference type="EMBL" id="AZJI01000005">
    <property type="protein sequence ID" value="ETD23355.1"/>
    <property type="molecule type" value="Genomic_DNA"/>
</dbReference>
<comment type="caution">
    <text evidence="2">The sequence shown here is derived from an EMBL/GenBank/DDBJ whole genome shotgun (WGS) entry which is preliminary data.</text>
</comment>
<dbReference type="InterPro" id="IPR036709">
    <property type="entry name" value="Autotransporte_beta_dom_sf"/>
</dbReference>
<dbReference type="InterPro" id="IPR005546">
    <property type="entry name" value="Autotransporte_beta"/>
</dbReference>
<proteinExistence type="predicted"/>
<feature type="domain" description="Autotransporter" evidence="1">
    <location>
        <begin position="116"/>
        <end position="384"/>
    </location>
</feature>
<dbReference type="Gene3D" id="2.40.128.130">
    <property type="entry name" value="Autotransporter beta-domain"/>
    <property type="match status" value="1"/>
</dbReference>
<dbReference type="PROSITE" id="PS51208">
    <property type="entry name" value="AUTOTRANSPORTER"/>
    <property type="match status" value="1"/>
</dbReference>
<sequence length="384" mass="42011">MAIKQAICYSLPCNQKKQDIKDSAGAIIGSDLFFGYAKGAIQENVNTAKQTLQNSYYDTAITAQNMQTQMAILERVARFSNPFQNIRYALNTAKVSADSAGKNDALSQALTANAHRENLQNNFWANVFGGANIIGQNSGALYGVNAGYDRALGVHFVGGYMSYAYSTIKDTNITQNSNNLQFGGYARLVFGKNEVDIKAFGQVAITKQNRYVVSTQNEADFARGFVGVSGAYGYIFTPHKMFVAKPLIGLNLYYNHTPKYSENGDLALEINAINSVNMSLDFGADLRGYWNVDSFFYITPKFEQYVLAKGSDFVSSFVGSPTTFSISSTPLLKTYFQVIVGVDIGIYQGLAITLSAGVKQIIAGKIQDKNETFVSGNVGVKYRF</sequence>
<dbReference type="Pfam" id="PF03797">
    <property type="entry name" value="Autotransporter"/>
    <property type="match status" value="1"/>
</dbReference>
<dbReference type="OrthoDB" id="5360552at2"/>
<protein>
    <recommendedName>
        <fullName evidence="1">Autotransporter domain-containing protein</fullName>
    </recommendedName>
</protein>
<dbReference type="STRING" id="1357400.HMPREF2086_01157"/>
<accession>V8C8L5</accession>
<evidence type="ECO:0000313" key="2">
    <source>
        <dbReference type="EMBL" id="ETD23355.1"/>
    </source>
</evidence>